<dbReference type="InterPro" id="IPR036291">
    <property type="entry name" value="NAD(P)-bd_dom_sf"/>
</dbReference>
<evidence type="ECO:0000313" key="4">
    <source>
        <dbReference type="EMBL" id="KGG21730.1"/>
    </source>
</evidence>
<feature type="domain" description="NAD-dependent epimerase/dehydratase" evidence="2">
    <location>
        <begin position="10"/>
        <end position="174"/>
    </location>
</feature>
<keyword evidence="4" id="KW-0131">Cell cycle</keyword>
<dbReference type="InterPro" id="IPR013549">
    <property type="entry name" value="DUF1731"/>
</dbReference>
<sequence>MNPAESSSWNKERIQNALKSCEGVINLAGEPIAEKRWTDAHCKEITNSRLETTKNLIKNLRNLKKSPKVLINASAIGFYGSNSQTEFTEENIPGNDFLANLCKEWESIAKNKPRATRLLIVRIGIVLAKDGGALGKMLPIFRAGLGGPIGDGKQWMSWIHRTDLCNLINASIKNSAWSGVVNGVAPNPIRMNEFSNSLGQVLGRPSLLAVPGPILKLILGDGARVVLEGQNVKPQRLNKLKFKFSFPSINDAFQSILA</sequence>
<dbReference type="Proteomes" id="UP000030392">
    <property type="component" value="Unassembled WGS sequence"/>
</dbReference>
<comment type="caution">
    <text evidence="4">The sequence shown here is derived from an EMBL/GenBank/DDBJ whole genome shotgun (WGS) entry which is preliminary data.</text>
</comment>
<dbReference type="InterPro" id="IPR001509">
    <property type="entry name" value="Epimerase_deHydtase"/>
</dbReference>
<dbReference type="PANTHER" id="PTHR11092">
    <property type="entry name" value="SUGAR NUCLEOTIDE EPIMERASE RELATED"/>
    <property type="match status" value="1"/>
</dbReference>
<feature type="domain" description="DUF1731" evidence="3">
    <location>
        <begin position="210"/>
        <end position="256"/>
    </location>
</feature>
<protein>
    <submittedName>
        <fullName evidence="4">Cell division inhibitor</fullName>
    </submittedName>
</protein>
<dbReference type="Pfam" id="PF08338">
    <property type="entry name" value="DUF1731"/>
    <property type="match status" value="1"/>
</dbReference>
<evidence type="ECO:0000256" key="1">
    <source>
        <dbReference type="ARBA" id="ARBA00009353"/>
    </source>
</evidence>
<dbReference type="GO" id="GO:0051301">
    <property type="term" value="P:cell division"/>
    <property type="evidence" value="ECO:0007669"/>
    <property type="project" value="UniProtKB-KW"/>
</dbReference>
<accession>A0A0A2CA18</accession>
<evidence type="ECO:0000259" key="2">
    <source>
        <dbReference type="Pfam" id="PF01370"/>
    </source>
</evidence>
<evidence type="ECO:0000313" key="5">
    <source>
        <dbReference type="Proteomes" id="UP000030392"/>
    </source>
</evidence>
<dbReference type="SUPFAM" id="SSF51735">
    <property type="entry name" value="NAD(P)-binding Rossmann-fold domains"/>
    <property type="match status" value="1"/>
</dbReference>
<dbReference type="Gene3D" id="3.40.50.720">
    <property type="entry name" value="NAD(P)-binding Rossmann-like Domain"/>
    <property type="match status" value="1"/>
</dbReference>
<reference evidence="5" key="1">
    <citation type="journal article" date="2014" name="Sci. Data">
        <title>Genomes of diverse isolates of the marine cyanobacterium Prochlorococcus.</title>
        <authorList>
            <person name="Biller S."/>
            <person name="Berube P."/>
            <person name="Thompson J."/>
            <person name="Kelly L."/>
            <person name="Roggensack S."/>
            <person name="Awad L."/>
            <person name="Roache-Johnson K."/>
            <person name="Ding H."/>
            <person name="Giovannoni S.J."/>
            <person name="Moore L.R."/>
            <person name="Chisholm S.W."/>
        </authorList>
    </citation>
    <scope>NUCLEOTIDE SEQUENCE [LARGE SCALE GENOMIC DNA]</scope>
    <source>
        <strain evidence="5">PAC1</strain>
    </source>
</reference>
<name>A0A0A2CA18_PROMR</name>
<dbReference type="NCBIfam" id="TIGR01777">
    <property type="entry name" value="yfcH"/>
    <property type="match status" value="1"/>
</dbReference>
<dbReference type="EMBL" id="JNAX01000005">
    <property type="protein sequence ID" value="KGG21730.1"/>
    <property type="molecule type" value="Genomic_DNA"/>
</dbReference>
<keyword evidence="4" id="KW-0132">Cell division</keyword>
<dbReference type="InterPro" id="IPR010099">
    <property type="entry name" value="SDR39U1"/>
</dbReference>
<dbReference type="AlphaFoldDB" id="A0A0A2CA18"/>
<evidence type="ECO:0000259" key="3">
    <source>
        <dbReference type="Pfam" id="PF08338"/>
    </source>
</evidence>
<proteinExistence type="inferred from homology"/>
<dbReference type="PANTHER" id="PTHR11092:SF0">
    <property type="entry name" value="EPIMERASE FAMILY PROTEIN SDR39U1"/>
    <property type="match status" value="1"/>
</dbReference>
<organism evidence="4 5">
    <name type="scientific">Prochlorococcus marinus str. PAC1</name>
    <dbReference type="NCBI Taxonomy" id="59924"/>
    <lineage>
        <taxon>Bacteria</taxon>
        <taxon>Bacillati</taxon>
        <taxon>Cyanobacteriota</taxon>
        <taxon>Cyanophyceae</taxon>
        <taxon>Synechococcales</taxon>
        <taxon>Prochlorococcaceae</taxon>
        <taxon>Prochlorococcus</taxon>
    </lineage>
</organism>
<comment type="similarity">
    <text evidence="1">Belongs to the NAD(P)-dependent epimerase/dehydratase family. SDR39U1 subfamily.</text>
</comment>
<gene>
    <name evidence="4" type="ORF">EV03_0469</name>
</gene>
<dbReference type="Pfam" id="PF01370">
    <property type="entry name" value="Epimerase"/>
    <property type="match status" value="1"/>
</dbReference>